<name>A0A6G1KHG4_9PLEO</name>
<accession>A0A6G1KHG4</accession>
<keyword evidence="1" id="KW-0472">Membrane</keyword>
<protein>
    <submittedName>
        <fullName evidence="2">Uncharacterized protein</fullName>
    </submittedName>
</protein>
<dbReference type="Proteomes" id="UP000799428">
    <property type="component" value="Unassembled WGS sequence"/>
</dbReference>
<evidence type="ECO:0000256" key="1">
    <source>
        <dbReference type="SAM" id="Phobius"/>
    </source>
</evidence>
<keyword evidence="3" id="KW-1185">Reference proteome</keyword>
<organism evidence="2 3">
    <name type="scientific">Pleomassaria siparia CBS 279.74</name>
    <dbReference type="NCBI Taxonomy" id="1314801"/>
    <lineage>
        <taxon>Eukaryota</taxon>
        <taxon>Fungi</taxon>
        <taxon>Dikarya</taxon>
        <taxon>Ascomycota</taxon>
        <taxon>Pezizomycotina</taxon>
        <taxon>Dothideomycetes</taxon>
        <taxon>Pleosporomycetidae</taxon>
        <taxon>Pleosporales</taxon>
        <taxon>Pleomassariaceae</taxon>
        <taxon>Pleomassaria</taxon>
    </lineage>
</organism>
<gene>
    <name evidence="2" type="ORF">K504DRAFT_465534</name>
</gene>
<dbReference type="AlphaFoldDB" id="A0A6G1KHG4"/>
<reference evidence="2" key="1">
    <citation type="journal article" date="2020" name="Stud. Mycol.">
        <title>101 Dothideomycetes genomes: a test case for predicting lifestyles and emergence of pathogens.</title>
        <authorList>
            <person name="Haridas S."/>
            <person name="Albert R."/>
            <person name="Binder M."/>
            <person name="Bloem J."/>
            <person name="Labutti K."/>
            <person name="Salamov A."/>
            <person name="Andreopoulos B."/>
            <person name="Baker S."/>
            <person name="Barry K."/>
            <person name="Bills G."/>
            <person name="Bluhm B."/>
            <person name="Cannon C."/>
            <person name="Castanera R."/>
            <person name="Culley D."/>
            <person name="Daum C."/>
            <person name="Ezra D."/>
            <person name="Gonzalez J."/>
            <person name="Henrissat B."/>
            <person name="Kuo A."/>
            <person name="Liang C."/>
            <person name="Lipzen A."/>
            <person name="Lutzoni F."/>
            <person name="Magnuson J."/>
            <person name="Mondo S."/>
            <person name="Nolan M."/>
            <person name="Ohm R."/>
            <person name="Pangilinan J."/>
            <person name="Park H.-J."/>
            <person name="Ramirez L."/>
            <person name="Alfaro M."/>
            <person name="Sun H."/>
            <person name="Tritt A."/>
            <person name="Yoshinaga Y."/>
            <person name="Zwiers L.-H."/>
            <person name="Turgeon B."/>
            <person name="Goodwin S."/>
            <person name="Spatafora J."/>
            <person name="Crous P."/>
            <person name="Grigoriev I."/>
        </authorList>
    </citation>
    <scope>NUCLEOTIDE SEQUENCE</scope>
    <source>
        <strain evidence="2">CBS 279.74</strain>
    </source>
</reference>
<evidence type="ECO:0000313" key="3">
    <source>
        <dbReference type="Proteomes" id="UP000799428"/>
    </source>
</evidence>
<dbReference type="EMBL" id="MU005767">
    <property type="protein sequence ID" value="KAF2711797.1"/>
    <property type="molecule type" value="Genomic_DNA"/>
</dbReference>
<keyword evidence="1" id="KW-1133">Transmembrane helix</keyword>
<proteinExistence type="predicted"/>
<keyword evidence="1" id="KW-0812">Transmembrane</keyword>
<sequence length="106" mass="11845">MTISNPSPTPLFVQIVLGLLTRPEEDLRPVACNLQPATCNPQPAIRPETTRRGSLVRDGTTNDPWTTSYTVQYILYSFTTIQGLGLGLGLDLGFAQFSYLFHMRER</sequence>
<feature type="transmembrane region" description="Helical" evidence="1">
    <location>
        <begin position="73"/>
        <end position="101"/>
    </location>
</feature>
<evidence type="ECO:0000313" key="2">
    <source>
        <dbReference type="EMBL" id="KAF2711797.1"/>
    </source>
</evidence>